<dbReference type="Pfam" id="PF04664">
    <property type="entry name" value="OGFr_N"/>
    <property type="match status" value="1"/>
</dbReference>
<evidence type="ECO:0000313" key="4">
    <source>
        <dbReference type="Proteomes" id="UP001497453"/>
    </source>
</evidence>
<evidence type="ECO:0000313" key="3">
    <source>
        <dbReference type="EMBL" id="CAL1712704.1"/>
    </source>
</evidence>
<dbReference type="InterPro" id="IPR039574">
    <property type="entry name" value="OGFr"/>
</dbReference>
<evidence type="ECO:0000256" key="1">
    <source>
        <dbReference type="ARBA" id="ARBA00010365"/>
    </source>
</evidence>
<evidence type="ECO:0000259" key="2">
    <source>
        <dbReference type="Pfam" id="PF04664"/>
    </source>
</evidence>
<sequence>MTSPIPRDVREFLDNYDDIKDDERINTNLEFYQNKRRCRPDNLLIDEIHDKWKGDYSKLEYKHGFIQWLFPIQEYGMNSYAQPLQRHEITAMKKDPAIIARVLKSYRLILDFYGMNLDSSDTGRLSRVKPEAKCQERYRNLVRSSHNYLRISRILKCLSELGLERLNAGFLLHILNEQSEHQELNNSSLKSSMDRWWANCIRNEQEREWIGGMIRKVRSDHDFVFTREMYEKALERRKETGSLRGEDARITLP</sequence>
<name>A0ABP1E1G7_9APHY</name>
<feature type="domain" description="Opioid growth factor receptor (OGFr) conserved" evidence="2">
    <location>
        <begin position="25"/>
        <end position="226"/>
    </location>
</feature>
<organism evidence="3 4">
    <name type="scientific">Somion occarium</name>
    <dbReference type="NCBI Taxonomy" id="3059160"/>
    <lineage>
        <taxon>Eukaryota</taxon>
        <taxon>Fungi</taxon>
        <taxon>Dikarya</taxon>
        <taxon>Basidiomycota</taxon>
        <taxon>Agaricomycotina</taxon>
        <taxon>Agaricomycetes</taxon>
        <taxon>Polyporales</taxon>
        <taxon>Cerrenaceae</taxon>
        <taxon>Somion</taxon>
    </lineage>
</organism>
<dbReference type="Proteomes" id="UP001497453">
    <property type="component" value="Chromosome 7"/>
</dbReference>
<reference evidence="4" key="1">
    <citation type="submission" date="2024-04" db="EMBL/GenBank/DDBJ databases">
        <authorList>
            <person name="Shaw F."/>
            <person name="Minotto A."/>
        </authorList>
    </citation>
    <scope>NUCLEOTIDE SEQUENCE [LARGE SCALE GENOMIC DNA]</scope>
</reference>
<protein>
    <recommendedName>
        <fullName evidence="2">Opioid growth factor receptor (OGFr) conserved domain-containing protein</fullName>
    </recommendedName>
</protein>
<dbReference type="EMBL" id="OZ037950">
    <property type="protein sequence ID" value="CAL1712704.1"/>
    <property type="molecule type" value="Genomic_DNA"/>
</dbReference>
<keyword evidence="4" id="KW-1185">Reference proteome</keyword>
<dbReference type="PANTHER" id="PTHR14015">
    <property type="entry name" value="OPIOID GROWTH FACTOR RECEPTOR OGFR ZETA-TYPE OPIOID RECEPTOR"/>
    <property type="match status" value="1"/>
</dbReference>
<gene>
    <name evidence="3" type="ORF">GFSPODELE1_LOCUS8950</name>
</gene>
<accession>A0ABP1E1G7</accession>
<dbReference type="PANTHER" id="PTHR14015:SF2">
    <property type="entry name" value="OPIOID GROWTH FACTOR RECEPTOR (OGFR) CONSERVED DOMAIN-CONTAINING PROTEIN"/>
    <property type="match status" value="1"/>
</dbReference>
<comment type="similarity">
    <text evidence="1">Belongs to the opioid growth factor receptor family.</text>
</comment>
<proteinExistence type="inferred from homology"/>
<dbReference type="InterPro" id="IPR006757">
    <property type="entry name" value="OGF_rcpt"/>
</dbReference>